<dbReference type="RefSeq" id="XP_009229093.1">
    <property type="nucleotide sequence ID" value="XM_009230829.1"/>
</dbReference>
<evidence type="ECO:0000313" key="2">
    <source>
        <dbReference type="EMBL" id="EJT69308.1"/>
    </source>
</evidence>
<evidence type="ECO:0000313" key="3">
    <source>
        <dbReference type="EnsemblFungi" id="EJT69308"/>
    </source>
</evidence>
<evidence type="ECO:0000256" key="1">
    <source>
        <dbReference type="SAM" id="MobiDB-lite"/>
    </source>
</evidence>
<dbReference type="EnsemblFungi" id="EJT69308">
    <property type="protein sequence ID" value="EJT69308"/>
    <property type="gene ID" value="GGTG_12927"/>
</dbReference>
<feature type="region of interest" description="Disordered" evidence="1">
    <location>
        <begin position="38"/>
        <end position="71"/>
    </location>
</feature>
<accession>J3PHE8</accession>
<dbReference type="Proteomes" id="UP000006039">
    <property type="component" value="Unassembled WGS sequence"/>
</dbReference>
<gene>
    <name evidence="3" type="primary">20353385</name>
    <name evidence="2" type="ORF">GGTG_12927</name>
</gene>
<protein>
    <submittedName>
        <fullName evidence="2 3">Uncharacterized protein</fullName>
    </submittedName>
</protein>
<dbReference type="EMBL" id="GL385404">
    <property type="protein sequence ID" value="EJT69308.1"/>
    <property type="molecule type" value="Genomic_DNA"/>
</dbReference>
<dbReference type="AlphaFoldDB" id="J3PHE8"/>
<reference evidence="3" key="5">
    <citation type="submission" date="2018-04" db="UniProtKB">
        <authorList>
            <consortium name="EnsemblFungi"/>
        </authorList>
    </citation>
    <scope>IDENTIFICATION</scope>
    <source>
        <strain evidence="3">R3-111a-1</strain>
    </source>
</reference>
<reference evidence="4" key="1">
    <citation type="submission" date="2010-07" db="EMBL/GenBank/DDBJ databases">
        <title>The genome sequence of Gaeumannomyces graminis var. tritici strain R3-111a-1.</title>
        <authorList>
            <consortium name="The Broad Institute Genome Sequencing Platform"/>
            <person name="Ma L.-J."/>
            <person name="Dead R."/>
            <person name="Young S."/>
            <person name="Zeng Q."/>
            <person name="Koehrsen M."/>
            <person name="Alvarado L."/>
            <person name="Berlin A."/>
            <person name="Chapman S.B."/>
            <person name="Chen Z."/>
            <person name="Freedman E."/>
            <person name="Gellesch M."/>
            <person name="Goldberg J."/>
            <person name="Griggs A."/>
            <person name="Gujja S."/>
            <person name="Heilman E.R."/>
            <person name="Heiman D."/>
            <person name="Hepburn T."/>
            <person name="Howarth C."/>
            <person name="Jen D."/>
            <person name="Larson L."/>
            <person name="Mehta T."/>
            <person name="Neiman D."/>
            <person name="Pearson M."/>
            <person name="Roberts A."/>
            <person name="Saif S."/>
            <person name="Shea T."/>
            <person name="Shenoy N."/>
            <person name="Sisk P."/>
            <person name="Stolte C."/>
            <person name="Sykes S."/>
            <person name="Walk T."/>
            <person name="White J."/>
            <person name="Yandava C."/>
            <person name="Haas B."/>
            <person name="Nusbaum C."/>
            <person name="Birren B."/>
        </authorList>
    </citation>
    <scope>NUCLEOTIDE SEQUENCE [LARGE SCALE GENOMIC DNA]</scope>
    <source>
        <strain evidence="4">R3-111a-1</strain>
    </source>
</reference>
<name>J3PHE8_GAET3</name>
<sequence length="97" mass="10608">MAHIDSQKLLGPRRSRNLILRAYWLARSRSGQCPSHGLAPLCTPAPPDHRDPTLTIGPDLRGGQSSRMYPVPRSGCPFPGAACPPPRLPQLAARHRQ</sequence>
<organism evidence="2">
    <name type="scientific">Gaeumannomyces tritici (strain R3-111a-1)</name>
    <name type="common">Wheat and barley take-all root rot fungus</name>
    <name type="synonym">Gaeumannomyces graminis var. tritici</name>
    <dbReference type="NCBI Taxonomy" id="644352"/>
    <lineage>
        <taxon>Eukaryota</taxon>
        <taxon>Fungi</taxon>
        <taxon>Dikarya</taxon>
        <taxon>Ascomycota</taxon>
        <taxon>Pezizomycotina</taxon>
        <taxon>Sordariomycetes</taxon>
        <taxon>Sordariomycetidae</taxon>
        <taxon>Magnaporthales</taxon>
        <taxon>Magnaporthaceae</taxon>
        <taxon>Gaeumannomyces</taxon>
    </lineage>
</organism>
<dbReference type="HOGENOM" id="CLU_2346789_0_0_1"/>
<keyword evidence="4" id="KW-1185">Reference proteome</keyword>
<reference evidence="2" key="3">
    <citation type="submission" date="2010-09" db="EMBL/GenBank/DDBJ databases">
        <title>Annotation of Gaeumannomyces graminis var. tritici R3-111a-1.</title>
        <authorList>
            <consortium name="The Broad Institute Genome Sequencing Platform"/>
            <person name="Ma L.-J."/>
            <person name="Dead R."/>
            <person name="Young S.K."/>
            <person name="Zeng Q."/>
            <person name="Gargeya S."/>
            <person name="Fitzgerald M."/>
            <person name="Haas B."/>
            <person name="Abouelleil A."/>
            <person name="Alvarado L."/>
            <person name="Arachchi H.M."/>
            <person name="Berlin A."/>
            <person name="Brown A."/>
            <person name="Chapman S.B."/>
            <person name="Chen Z."/>
            <person name="Dunbar C."/>
            <person name="Freedman E."/>
            <person name="Gearin G."/>
            <person name="Gellesch M."/>
            <person name="Goldberg J."/>
            <person name="Griggs A."/>
            <person name="Gujja S."/>
            <person name="Heiman D."/>
            <person name="Howarth C."/>
            <person name="Larson L."/>
            <person name="Lui A."/>
            <person name="MacDonald P.J.P."/>
            <person name="Mehta T."/>
            <person name="Montmayeur A."/>
            <person name="Murphy C."/>
            <person name="Neiman D."/>
            <person name="Pearson M."/>
            <person name="Priest M."/>
            <person name="Roberts A."/>
            <person name="Saif S."/>
            <person name="Shea T."/>
            <person name="Shenoy N."/>
            <person name="Sisk P."/>
            <person name="Stolte C."/>
            <person name="Sykes S."/>
            <person name="Yandava C."/>
            <person name="Wortman J."/>
            <person name="Nusbaum C."/>
            <person name="Birren B."/>
        </authorList>
    </citation>
    <scope>NUCLEOTIDE SEQUENCE</scope>
    <source>
        <strain evidence="2">R3-111a-1</strain>
    </source>
</reference>
<dbReference type="GeneID" id="20353385"/>
<reference evidence="2" key="2">
    <citation type="submission" date="2010-07" db="EMBL/GenBank/DDBJ databases">
        <authorList>
            <consortium name="The Broad Institute Genome Sequencing Platform"/>
            <consortium name="Broad Institute Genome Sequencing Center for Infectious Disease"/>
            <person name="Ma L.-J."/>
            <person name="Dead R."/>
            <person name="Young S."/>
            <person name="Zeng Q."/>
            <person name="Koehrsen M."/>
            <person name="Alvarado L."/>
            <person name="Berlin A."/>
            <person name="Chapman S.B."/>
            <person name="Chen Z."/>
            <person name="Freedman E."/>
            <person name="Gellesch M."/>
            <person name="Goldberg J."/>
            <person name="Griggs A."/>
            <person name="Gujja S."/>
            <person name="Heilman E.R."/>
            <person name="Heiman D."/>
            <person name="Hepburn T."/>
            <person name="Howarth C."/>
            <person name="Jen D."/>
            <person name="Larson L."/>
            <person name="Mehta T."/>
            <person name="Neiman D."/>
            <person name="Pearson M."/>
            <person name="Roberts A."/>
            <person name="Saif S."/>
            <person name="Shea T."/>
            <person name="Shenoy N."/>
            <person name="Sisk P."/>
            <person name="Stolte C."/>
            <person name="Sykes S."/>
            <person name="Walk T."/>
            <person name="White J."/>
            <person name="Yandava C."/>
            <person name="Haas B."/>
            <person name="Nusbaum C."/>
            <person name="Birren B."/>
        </authorList>
    </citation>
    <scope>NUCLEOTIDE SEQUENCE</scope>
    <source>
        <strain evidence="2">R3-111a-1</strain>
    </source>
</reference>
<evidence type="ECO:0000313" key="4">
    <source>
        <dbReference type="Proteomes" id="UP000006039"/>
    </source>
</evidence>
<dbReference type="VEuPathDB" id="FungiDB:GGTG_12927"/>
<proteinExistence type="predicted"/>
<reference evidence="3" key="4">
    <citation type="journal article" date="2015" name="G3 (Bethesda)">
        <title>Genome sequences of three phytopathogenic species of the Magnaporthaceae family of fungi.</title>
        <authorList>
            <person name="Okagaki L.H."/>
            <person name="Nunes C.C."/>
            <person name="Sailsbery J."/>
            <person name="Clay B."/>
            <person name="Brown D."/>
            <person name="John T."/>
            <person name="Oh Y."/>
            <person name="Young N."/>
            <person name="Fitzgerald M."/>
            <person name="Haas B.J."/>
            <person name="Zeng Q."/>
            <person name="Young S."/>
            <person name="Adiconis X."/>
            <person name="Fan L."/>
            <person name="Levin J.Z."/>
            <person name="Mitchell T.K."/>
            <person name="Okubara P.A."/>
            <person name="Farman M.L."/>
            <person name="Kohn L.M."/>
            <person name="Birren B."/>
            <person name="Ma L.-J."/>
            <person name="Dean R.A."/>
        </authorList>
    </citation>
    <scope>NUCLEOTIDE SEQUENCE</scope>
    <source>
        <strain evidence="3">R3-111a-1</strain>
    </source>
</reference>